<sequence>MFRQSHFTIYNPRPKTSSIESEELKNMLKLTEEIAEGPPRFRMNGTVRSPQKDEDAVGANVSGMPSRCMSRTNNNTIATLASHTRPPAERRCCQKRKGM</sequence>
<reference evidence="2 3" key="1">
    <citation type="submission" date="2017-06" db="EMBL/GenBank/DDBJ databases">
        <title>Comparative genomic analysis of Ambrosia Fusariam Clade fungi.</title>
        <authorList>
            <person name="Stajich J.E."/>
            <person name="Carrillo J."/>
            <person name="Kijimoto T."/>
            <person name="Eskalen A."/>
            <person name="O'Donnell K."/>
            <person name="Kasson M."/>
        </authorList>
    </citation>
    <scope>NUCLEOTIDE SEQUENCE [LARGE SCALE GENOMIC DNA]</scope>
    <source>
        <strain evidence="2 3">NRRL62606</strain>
    </source>
</reference>
<evidence type="ECO:0000256" key="1">
    <source>
        <dbReference type="SAM" id="MobiDB-lite"/>
    </source>
</evidence>
<protein>
    <submittedName>
        <fullName evidence="2">Uncharacterized protein</fullName>
    </submittedName>
</protein>
<dbReference type="Proteomes" id="UP000287972">
    <property type="component" value="Unassembled WGS sequence"/>
</dbReference>
<organism evidence="2 3">
    <name type="scientific">Fusarium floridanum</name>
    <dbReference type="NCBI Taxonomy" id="1325733"/>
    <lineage>
        <taxon>Eukaryota</taxon>
        <taxon>Fungi</taxon>
        <taxon>Dikarya</taxon>
        <taxon>Ascomycota</taxon>
        <taxon>Pezizomycotina</taxon>
        <taxon>Sordariomycetes</taxon>
        <taxon>Hypocreomycetidae</taxon>
        <taxon>Hypocreales</taxon>
        <taxon>Nectriaceae</taxon>
        <taxon>Fusarium</taxon>
        <taxon>Fusarium solani species complex</taxon>
    </lineage>
</organism>
<feature type="compositionally biased region" description="Basic and acidic residues" evidence="1">
    <location>
        <begin position="22"/>
        <end position="32"/>
    </location>
</feature>
<keyword evidence="3" id="KW-1185">Reference proteome</keyword>
<evidence type="ECO:0000313" key="3">
    <source>
        <dbReference type="Proteomes" id="UP000287972"/>
    </source>
</evidence>
<comment type="caution">
    <text evidence="2">The sequence shown here is derived from an EMBL/GenBank/DDBJ whole genome shotgun (WGS) entry which is preliminary data.</text>
</comment>
<evidence type="ECO:0000313" key="2">
    <source>
        <dbReference type="EMBL" id="RSL87518.1"/>
    </source>
</evidence>
<dbReference type="EMBL" id="NKCL01000031">
    <property type="protein sequence ID" value="RSL87518.1"/>
    <property type="molecule type" value="Genomic_DNA"/>
</dbReference>
<feature type="region of interest" description="Disordered" evidence="1">
    <location>
        <begin position="1"/>
        <end position="71"/>
    </location>
</feature>
<proteinExistence type="predicted"/>
<dbReference type="AlphaFoldDB" id="A0A428SCL1"/>
<accession>A0A428SCL1</accession>
<name>A0A428SCL1_9HYPO</name>
<gene>
    <name evidence="2" type="ORF">CEP51_002183</name>
</gene>
<feature type="compositionally biased region" description="Polar residues" evidence="1">
    <location>
        <begin position="1"/>
        <end position="19"/>
    </location>
</feature>